<gene>
    <name evidence="2" type="ORF">AVEN_130807_1</name>
</gene>
<accession>A0A4Y2IVH9</accession>
<name>A0A4Y2IVH9_ARAVE</name>
<evidence type="ECO:0000313" key="3">
    <source>
        <dbReference type="Proteomes" id="UP000499080"/>
    </source>
</evidence>
<dbReference type="Proteomes" id="UP000499080">
    <property type="component" value="Unassembled WGS sequence"/>
</dbReference>
<feature type="non-terminal residue" evidence="2">
    <location>
        <position position="1"/>
    </location>
</feature>
<dbReference type="EMBL" id="BGPR01264736">
    <property type="protein sequence ID" value="GBM81807.1"/>
    <property type="molecule type" value="Genomic_DNA"/>
</dbReference>
<evidence type="ECO:0000256" key="1">
    <source>
        <dbReference type="SAM" id="MobiDB-lite"/>
    </source>
</evidence>
<evidence type="ECO:0000313" key="2">
    <source>
        <dbReference type="EMBL" id="GBM81807.1"/>
    </source>
</evidence>
<reference evidence="2 3" key="1">
    <citation type="journal article" date="2019" name="Sci. Rep.">
        <title>Orb-weaving spider Araneus ventricosus genome elucidates the spidroin gene catalogue.</title>
        <authorList>
            <person name="Kono N."/>
            <person name="Nakamura H."/>
            <person name="Ohtoshi R."/>
            <person name="Moran D.A.P."/>
            <person name="Shinohara A."/>
            <person name="Yoshida Y."/>
            <person name="Fujiwara M."/>
            <person name="Mori M."/>
            <person name="Tomita M."/>
            <person name="Arakawa K."/>
        </authorList>
    </citation>
    <scope>NUCLEOTIDE SEQUENCE [LARGE SCALE GENOMIC DNA]</scope>
</reference>
<keyword evidence="3" id="KW-1185">Reference proteome</keyword>
<sequence>HKWSSHGERHELHLESPQHGADPTSTFMRSHRVSKLVLASLVGIVIVWSESTHSDDVAYLLQEGLGVGR</sequence>
<comment type="caution">
    <text evidence="2">The sequence shown here is derived from an EMBL/GenBank/DDBJ whole genome shotgun (WGS) entry which is preliminary data.</text>
</comment>
<protein>
    <submittedName>
        <fullName evidence="2">Uncharacterized protein</fullName>
    </submittedName>
</protein>
<proteinExistence type="predicted"/>
<dbReference type="AlphaFoldDB" id="A0A4Y2IVH9"/>
<feature type="region of interest" description="Disordered" evidence="1">
    <location>
        <begin position="1"/>
        <end position="26"/>
    </location>
</feature>
<feature type="compositionally biased region" description="Basic and acidic residues" evidence="1">
    <location>
        <begin position="1"/>
        <end position="16"/>
    </location>
</feature>
<organism evidence="2 3">
    <name type="scientific">Araneus ventricosus</name>
    <name type="common">Orbweaver spider</name>
    <name type="synonym">Epeira ventricosa</name>
    <dbReference type="NCBI Taxonomy" id="182803"/>
    <lineage>
        <taxon>Eukaryota</taxon>
        <taxon>Metazoa</taxon>
        <taxon>Ecdysozoa</taxon>
        <taxon>Arthropoda</taxon>
        <taxon>Chelicerata</taxon>
        <taxon>Arachnida</taxon>
        <taxon>Araneae</taxon>
        <taxon>Araneomorphae</taxon>
        <taxon>Entelegynae</taxon>
        <taxon>Araneoidea</taxon>
        <taxon>Araneidae</taxon>
        <taxon>Araneus</taxon>
    </lineage>
</organism>